<accession>A0A7Y8RR66</accession>
<reference evidence="3 4" key="1">
    <citation type="submission" date="2020-05" db="EMBL/GenBank/DDBJ databases">
        <title>Onion-isolated Pseudomonas sp.</title>
        <authorList>
            <person name="Fujikawa T."/>
            <person name="Sawada H."/>
        </authorList>
    </citation>
    <scope>NUCLEOTIDE SEQUENCE [LARGE SCALE GENOMIC DNA]</scope>
    <source>
        <strain evidence="3 4">MAFF 301512</strain>
    </source>
</reference>
<dbReference type="Pfam" id="PF20178">
    <property type="entry name" value="ToxA_N"/>
    <property type="match status" value="1"/>
</dbReference>
<dbReference type="PROSITE" id="PS50280">
    <property type="entry name" value="SET"/>
    <property type="match status" value="1"/>
</dbReference>
<evidence type="ECO:0000256" key="1">
    <source>
        <dbReference type="SAM" id="MobiDB-lite"/>
    </source>
</evidence>
<dbReference type="InterPro" id="IPR001214">
    <property type="entry name" value="SET_dom"/>
</dbReference>
<feature type="region of interest" description="Disordered" evidence="1">
    <location>
        <begin position="1040"/>
        <end position="1061"/>
    </location>
</feature>
<organism evidence="3 4">
    <name type="scientific">Pseudomonas allii</name>
    <dbReference type="NCBI Taxonomy" id="2740531"/>
    <lineage>
        <taxon>Bacteria</taxon>
        <taxon>Pseudomonadati</taxon>
        <taxon>Pseudomonadota</taxon>
        <taxon>Gammaproteobacteria</taxon>
        <taxon>Pseudomonadales</taxon>
        <taxon>Pseudomonadaceae</taxon>
        <taxon>Pseudomonas</taxon>
    </lineage>
</organism>
<feature type="domain" description="SET" evidence="2">
    <location>
        <begin position="1169"/>
        <end position="1322"/>
    </location>
</feature>
<dbReference type="RefSeq" id="WP_179029924.1">
    <property type="nucleotide sequence ID" value="NZ_JABUHS010000210.1"/>
</dbReference>
<proteinExistence type="predicted"/>
<evidence type="ECO:0000313" key="3">
    <source>
        <dbReference type="EMBL" id="NWN63704.1"/>
    </source>
</evidence>
<dbReference type="Proteomes" id="UP000543908">
    <property type="component" value="Unassembled WGS sequence"/>
</dbReference>
<sequence>MSALTPKPVTPPALPAHTEFIRKNLPSWLTRANKMRRDDLRRSLIDSNQARHDLKALLSQLKSPSEYARPYFELALHNTFFGLLDSERGVVLREWKNHHLLGLIKTHARTTQQPLLEAALQNFEADEAEDGGMEAGSAIYNVYGAAITRQPISPIMFAGFCRSLDLGKHYLQHLETLLAPKDTPQAAVQVRQLFSRSEQTRFETALHIAHLRGWIDQRLYSALLGLARNGSHPDLQCNHLTLGGVVLPSVLVIHDTQVDRQQLLYIPDDPVGSFRKHESMESLEHSLVQRLAQPAYFGFFQRLVPLRHQGTLLTVLPARTVAPRIDSPARVIEAHLEAKVSGTLIQGDAFQAVAIQRIQQIRDDARTLAVPTADADALSRQKRLHYFAEAGKSLLFFAASFIPIVGEVLLVVTAAQLVDSLYNGFAAWSRGDSDQALNDMMDVVDTVAQGVATAGAVKAGGFGARLIAVKVQEQGMRLWNPDMVPYRQLKTLPAQVPVDAQGLQHYEGQHYVSLDDHLHALARDPRTSQWRLQHPSDPRAYQPQMLSNDVGGWRQEHETSRDWDDFKLIKRLGPDASNIKASAVEPILRVSGADASLLRQAHQEVVRPPPGLRDTVRRFNLAQEIEDFNFARAEGSEVSRHSPLIQFHLLVSLPKWPTNRVLKVVDEQQRVLLSHGNQGPEITVPEARFRKGELLDCLEEQLTQAQFNELPARRVGRSSNVENLAFTLAAEAHEHAHRVFTWLNDRAEQPASPLEQTIHDILPGLSKYHLEEATCGLSFADQQRLQLERSLTAQQHWEFGQYLNQSSVHRAYESLYLKTTRSPDYPVLVLTALESLPGWPTSSRLEIREQTLTGPLLYSNGAGDTDTGHLLVREQEQFTCHAAQGQALGAPADLLTAIDQSLSDRERSHVLRQSGVADLPSALRKASLELLAKPAPPRRAPTPWADAPPVPGLPFDPLFASPTPPEVLTLRADGVYQAPPMPDGSYRYYVLESGNYYLVKADALGWRLLDARSRFRAYQPYIGKNAEGGWQIDPQKDALLGGMPTPPRRRSGSTSSELFESADSNVDYESAMESLPSPLPNPPHPYGPSELRSMRSHASYQFSQNYRGLYDRANNGRYPLRDVDGQPMRIKAMQSQGKSPTTGAMFAKQPVLPYIQWEGYEKVAQLYDEKIEVVPFTQAQCRFAEESVLIGQSCVVSTRDLTRGEVLGVYGGGLLPNHIAGFRRDPYLIDVRPYQTPHETTASPINREVVLSGDNVLSRMNTIFDYEAGYPVRQASGGYNVEAVYFNVETQKGEQPRESLRLTAFFTREDICAGTELRWNYQYNEPTIRALFGPLPEARP</sequence>
<dbReference type="EMBL" id="JABUHS010000210">
    <property type="protein sequence ID" value="NWN63704.1"/>
    <property type="molecule type" value="Genomic_DNA"/>
</dbReference>
<comment type="caution">
    <text evidence="3">The sequence shown here is derived from an EMBL/GenBank/DDBJ whole genome shotgun (WGS) entry which is preliminary data.</text>
</comment>
<gene>
    <name evidence="3" type="ORF">HT123_22645</name>
</gene>
<protein>
    <recommendedName>
        <fullName evidence="2">SET domain-containing protein</fullName>
    </recommendedName>
</protein>
<evidence type="ECO:0000259" key="2">
    <source>
        <dbReference type="PROSITE" id="PS50280"/>
    </source>
</evidence>
<dbReference type="InterPro" id="IPR046673">
    <property type="entry name" value="ToxA_N"/>
</dbReference>
<evidence type="ECO:0000313" key="4">
    <source>
        <dbReference type="Proteomes" id="UP000543908"/>
    </source>
</evidence>
<name>A0A7Y8RR66_9PSED</name>